<keyword evidence="2" id="KW-1185">Reference proteome</keyword>
<protein>
    <submittedName>
        <fullName evidence="1">Uncharacterized protein</fullName>
    </submittedName>
</protein>
<reference evidence="1" key="1">
    <citation type="submission" date="2022-11" db="EMBL/GenBank/DDBJ databases">
        <title>Genome Resource of Sclerotinia nivalis Strain SnTB1, a Plant Pathogen Isolated from American Ginseng.</title>
        <authorList>
            <person name="Fan S."/>
        </authorList>
    </citation>
    <scope>NUCLEOTIDE SEQUENCE</scope>
    <source>
        <strain evidence="1">SnTB1</strain>
    </source>
</reference>
<sequence>MIPTVYQYYTHFHRANDSHVYRLKIESPQHDINQFKHFTMQSHSMQIAVRYEFNLRGHYRCTRSINSIVDGKEERGRGQNLLHLELEGILYSKWKYVPATLGILYNCFVSRLSFQFRLLSI</sequence>
<name>A0A9X0DKT5_9HELO</name>
<evidence type="ECO:0000313" key="1">
    <source>
        <dbReference type="EMBL" id="KAJ8067246.1"/>
    </source>
</evidence>
<dbReference type="AlphaFoldDB" id="A0A9X0DKT5"/>
<gene>
    <name evidence="1" type="ORF">OCU04_004609</name>
</gene>
<proteinExistence type="predicted"/>
<dbReference type="EMBL" id="JAPEIS010000004">
    <property type="protein sequence ID" value="KAJ8067246.1"/>
    <property type="molecule type" value="Genomic_DNA"/>
</dbReference>
<accession>A0A9X0DKT5</accession>
<comment type="caution">
    <text evidence="1">The sequence shown here is derived from an EMBL/GenBank/DDBJ whole genome shotgun (WGS) entry which is preliminary data.</text>
</comment>
<evidence type="ECO:0000313" key="2">
    <source>
        <dbReference type="Proteomes" id="UP001152300"/>
    </source>
</evidence>
<dbReference type="Proteomes" id="UP001152300">
    <property type="component" value="Unassembled WGS sequence"/>
</dbReference>
<organism evidence="1 2">
    <name type="scientific">Sclerotinia nivalis</name>
    <dbReference type="NCBI Taxonomy" id="352851"/>
    <lineage>
        <taxon>Eukaryota</taxon>
        <taxon>Fungi</taxon>
        <taxon>Dikarya</taxon>
        <taxon>Ascomycota</taxon>
        <taxon>Pezizomycotina</taxon>
        <taxon>Leotiomycetes</taxon>
        <taxon>Helotiales</taxon>
        <taxon>Sclerotiniaceae</taxon>
        <taxon>Sclerotinia</taxon>
    </lineage>
</organism>